<dbReference type="EMBL" id="NIPK01000002">
    <property type="protein sequence ID" value="RIZ56273.1"/>
    <property type="molecule type" value="Genomic_DNA"/>
</dbReference>
<sequence>MDIITDVYLKFINNKNKIIYIDNKEVEVKISNSFATDDGSVFVLALRYKDTFEIFEISQMYFSDYVTIKTKYERVGVKNEEEFDFAIERLITRYLLDKN</sequence>
<evidence type="ECO:0000313" key="1">
    <source>
        <dbReference type="EMBL" id="PCF50095.1"/>
    </source>
</evidence>
<comment type="caution">
    <text evidence="1">The sequence shown here is derived from an EMBL/GenBank/DDBJ whole genome shotgun (WGS) entry which is preliminary data.</text>
</comment>
<name>A0AAX0QSZ8_9STAP</name>
<gene>
    <name evidence="1" type="ORF">B5C07_07765</name>
    <name evidence="2" type="ORF">CDL68_01660</name>
</gene>
<evidence type="ECO:0000313" key="3">
    <source>
        <dbReference type="Proteomes" id="UP000217473"/>
    </source>
</evidence>
<reference evidence="2 4" key="2">
    <citation type="submission" date="2017-06" db="EMBL/GenBank/DDBJ databases">
        <title>Identification of a new gene, sdsY, involved in staphylococcal internalization in non-professional phagocytic cells (NPPCs).</title>
        <authorList>
            <person name="Maali Y."/>
            <person name="Martins-Simoes P."/>
            <person name="Trouillet-Assant S."/>
            <person name="Laurent F."/>
            <person name="Diot A."/>
            <person name="Verhoeven P."/>
            <person name="Bouvard D."/>
            <person name="Vandenesch F."/>
            <person name="Bes M."/>
        </authorList>
    </citation>
    <scope>NUCLEOTIDE SEQUENCE [LARGE SCALE GENOMIC DNA]</scope>
    <source>
        <strain evidence="2 4">Heidy</strain>
    </source>
</reference>
<dbReference type="EMBL" id="MWUR01000010">
    <property type="protein sequence ID" value="PCF50095.1"/>
    <property type="molecule type" value="Genomic_DNA"/>
</dbReference>
<evidence type="ECO:0000313" key="2">
    <source>
        <dbReference type="EMBL" id="RIZ56273.1"/>
    </source>
</evidence>
<dbReference type="RefSeq" id="WP_096597388.1">
    <property type="nucleotide sequence ID" value="NZ_LR134263.1"/>
</dbReference>
<evidence type="ECO:0000313" key="4">
    <source>
        <dbReference type="Proteomes" id="UP000266198"/>
    </source>
</evidence>
<keyword evidence="4" id="KW-1185">Reference proteome</keyword>
<dbReference type="AlphaFoldDB" id="A0AAX0QSZ8"/>
<organism evidence="1 3">
    <name type="scientific">Staphylococcus delphini</name>
    <dbReference type="NCBI Taxonomy" id="53344"/>
    <lineage>
        <taxon>Bacteria</taxon>
        <taxon>Bacillati</taxon>
        <taxon>Bacillota</taxon>
        <taxon>Bacilli</taxon>
        <taxon>Bacillales</taxon>
        <taxon>Staphylococcaceae</taxon>
        <taxon>Staphylococcus</taxon>
        <taxon>Staphylococcus intermedius group</taxon>
    </lineage>
</organism>
<evidence type="ECO:0008006" key="5">
    <source>
        <dbReference type="Google" id="ProtNLM"/>
    </source>
</evidence>
<proteinExistence type="predicted"/>
<dbReference type="Proteomes" id="UP000266198">
    <property type="component" value="Unassembled WGS sequence"/>
</dbReference>
<dbReference type="Proteomes" id="UP000217473">
    <property type="component" value="Unassembled WGS sequence"/>
</dbReference>
<reference evidence="1 3" key="1">
    <citation type="journal article" date="2017" name="PLoS ONE">
        <title>Development of a real-time PCR for detection of Staphylococcus pseudintermedius using a novel automated comparison of whole-genome sequences.</title>
        <authorList>
            <person name="Verstappen K.M."/>
            <person name="Huijbregts L."/>
            <person name="Spaninks M."/>
            <person name="Wagenaar J.A."/>
            <person name="Fluit A.C."/>
            <person name="Duim B."/>
        </authorList>
    </citation>
    <scope>NUCLEOTIDE SEQUENCE [LARGE SCALE GENOMIC DNA]</scope>
    <source>
        <strain evidence="1 3">15S02591-1</strain>
    </source>
</reference>
<protein>
    <recommendedName>
        <fullName evidence="5">Phage protein</fullName>
    </recommendedName>
</protein>
<accession>A0AAX0QSZ8</accession>